<dbReference type="EMBL" id="JAYGGQ010000016">
    <property type="protein sequence ID" value="MEA5456677.1"/>
    <property type="molecule type" value="Genomic_DNA"/>
</dbReference>
<gene>
    <name evidence="1" type="ORF">SPF06_18290</name>
</gene>
<dbReference type="RefSeq" id="WP_323280619.1">
    <property type="nucleotide sequence ID" value="NZ_JAYGGQ010000016.1"/>
</dbReference>
<name>A0ABU5TAG9_9MICC</name>
<proteinExistence type="predicted"/>
<protein>
    <recommendedName>
        <fullName evidence="3">Secreted protein</fullName>
    </recommendedName>
</protein>
<reference evidence="1 2" key="1">
    <citation type="submission" date="2023-12" db="EMBL/GenBank/DDBJ databases">
        <title>Sinomonas terricola sp. nov, isolated from litchi orchard soil in Guangdong, PR China.</title>
        <authorList>
            <person name="Jiaxin W."/>
            <person name="Yang Z."/>
            <person name="Honghui Z."/>
        </authorList>
    </citation>
    <scope>NUCLEOTIDE SEQUENCE [LARGE SCALE GENOMIC DNA]</scope>
    <source>
        <strain evidence="1 2">JGH33</strain>
    </source>
</reference>
<dbReference type="Proteomes" id="UP001304769">
    <property type="component" value="Unassembled WGS sequence"/>
</dbReference>
<evidence type="ECO:0008006" key="3">
    <source>
        <dbReference type="Google" id="ProtNLM"/>
    </source>
</evidence>
<evidence type="ECO:0000313" key="1">
    <source>
        <dbReference type="EMBL" id="MEA5456677.1"/>
    </source>
</evidence>
<organism evidence="1 2">
    <name type="scientific">Sinomonas terricola</name>
    <dbReference type="NCBI Taxonomy" id="3110330"/>
    <lineage>
        <taxon>Bacteria</taxon>
        <taxon>Bacillati</taxon>
        <taxon>Actinomycetota</taxon>
        <taxon>Actinomycetes</taxon>
        <taxon>Micrococcales</taxon>
        <taxon>Micrococcaceae</taxon>
        <taxon>Sinomonas</taxon>
    </lineage>
</organism>
<comment type="caution">
    <text evidence="1">The sequence shown here is derived from an EMBL/GenBank/DDBJ whole genome shotgun (WGS) entry which is preliminary data.</text>
</comment>
<keyword evidence="2" id="KW-1185">Reference proteome</keyword>
<sequence>METLTFAGLLVTLFIFPVGPNQSGAHLFVSSAEPLNSSSNAIVQLPATPFGWGVPVSASVAPVGDVVAVGVALDDVGDGDDVAVDVGTGKSDCVAVGVGVDVEVGVALAVLVGVAAAAVLQFECRHFLELLAVSKLFDADWLAWTPAVRATAPTARRAGSMSLRFVIIS</sequence>
<evidence type="ECO:0000313" key="2">
    <source>
        <dbReference type="Proteomes" id="UP001304769"/>
    </source>
</evidence>
<accession>A0ABU5TAG9</accession>